<dbReference type="SUPFAM" id="SSF53383">
    <property type="entry name" value="PLP-dependent transferases"/>
    <property type="match status" value="1"/>
</dbReference>
<dbReference type="eggNOG" id="COG0520">
    <property type="taxonomic scope" value="Bacteria"/>
</dbReference>
<dbReference type="EMBL" id="AYXG01000070">
    <property type="protein sequence ID" value="EWC62811.1"/>
    <property type="molecule type" value="Genomic_DNA"/>
</dbReference>
<dbReference type="InterPro" id="IPR015422">
    <property type="entry name" value="PyrdxlP-dep_Trfase_small"/>
</dbReference>
<dbReference type="InterPro" id="IPR015421">
    <property type="entry name" value="PyrdxlP-dep_Trfase_major"/>
</dbReference>
<dbReference type="InterPro" id="IPR015424">
    <property type="entry name" value="PyrdxlP-dep_Trfase"/>
</dbReference>
<dbReference type="EC" id="2.8.1.7" evidence="1"/>
<dbReference type="Proteomes" id="UP000019277">
    <property type="component" value="Unassembled WGS sequence"/>
</dbReference>
<accession>W7J1K1</accession>
<proteinExistence type="predicted"/>
<dbReference type="GO" id="GO:0031071">
    <property type="term" value="F:cysteine desulfurase activity"/>
    <property type="evidence" value="ECO:0007669"/>
    <property type="project" value="UniProtKB-EC"/>
</dbReference>
<dbReference type="STRING" id="909613.UO65_1845"/>
<sequence length="336" mass="35153">MGVRAAFGEHFDVPFGYLNTASIGIPPARAADAVDNAVRRWRSGAANPPEFDESVAVARAAWARLVGVDAGSVAIGSNVAQLVSLVASGVPDGARVLTLRGEFTSLTFPFAARGLEVVEVGPEELVARAPEFDLVAVSVVQSADGAIADLEGLRAAGTRVLLDATQAVGWLPLSLSWADWVVGTCYKWLLSPRGAAWLAVGAGAAELTHPLAANWYAGEDPWQTVYDLPLRLAGNARAYDLSPVWLAHVGAAESLTWLAGLDLARVRDHCVGLADSLLTGLDLPPRGSAIIALDLPGVADRLAAAGIRCAQRAGRSRLSFHLYNTPKDVDAVLGAL</sequence>
<keyword evidence="1" id="KW-0808">Transferase</keyword>
<organism evidence="1 2">
    <name type="scientific">Actinokineospora spheciospongiae</name>
    <dbReference type="NCBI Taxonomy" id="909613"/>
    <lineage>
        <taxon>Bacteria</taxon>
        <taxon>Bacillati</taxon>
        <taxon>Actinomycetota</taxon>
        <taxon>Actinomycetes</taxon>
        <taxon>Pseudonocardiales</taxon>
        <taxon>Pseudonocardiaceae</taxon>
        <taxon>Actinokineospora</taxon>
    </lineage>
</organism>
<dbReference type="PANTHER" id="PTHR43586:SF21">
    <property type="entry name" value="PYRIDOXAL PHOSPHATE (PLP)-DEPENDENT ASPARTATE AMINOTRANSFERASE SUPERFAMILY"/>
    <property type="match status" value="1"/>
</dbReference>
<evidence type="ECO:0000313" key="1">
    <source>
        <dbReference type="EMBL" id="EWC62811.1"/>
    </source>
</evidence>
<dbReference type="Gene3D" id="3.90.1150.10">
    <property type="entry name" value="Aspartate Aminotransferase, domain 1"/>
    <property type="match status" value="1"/>
</dbReference>
<reference evidence="1 2" key="1">
    <citation type="journal article" date="2014" name="Genome Announc.">
        <title>Draft Genome Sequence of the Antitrypanosomally Active Sponge-Associated Bacterium Actinokineospora sp. Strain EG49.</title>
        <authorList>
            <person name="Harjes J."/>
            <person name="Ryu T."/>
            <person name="Abdelmohsen U.R."/>
            <person name="Moitinho-Silva L."/>
            <person name="Horn H."/>
            <person name="Ravasi T."/>
            <person name="Hentschel U."/>
        </authorList>
    </citation>
    <scope>NUCLEOTIDE SEQUENCE [LARGE SCALE GENOMIC DNA]</scope>
    <source>
        <strain evidence="1 2">EG49</strain>
    </source>
</reference>
<protein>
    <submittedName>
        <fullName evidence="1">Cysteine desulfurase</fullName>
        <ecNumber evidence="1">2.8.1.7</ecNumber>
    </submittedName>
</protein>
<dbReference type="PANTHER" id="PTHR43586">
    <property type="entry name" value="CYSTEINE DESULFURASE"/>
    <property type="match status" value="1"/>
</dbReference>
<evidence type="ECO:0000313" key="2">
    <source>
        <dbReference type="Proteomes" id="UP000019277"/>
    </source>
</evidence>
<dbReference type="Gene3D" id="3.40.640.10">
    <property type="entry name" value="Type I PLP-dependent aspartate aminotransferase-like (Major domain)"/>
    <property type="match status" value="1"/>
</dbReference>
<comment type="caution">
    <text evidence="1">The sequence shown here is derived from an EMBL/GenBank/DDBJ whole genome shotgun (WGS) entry which is preliminary data.</text>
</comment>
<dbReference type="AlphaFoldDB" id="W7J1K1"/>
<dbReference type="PATRIC" id="fig|909613.9.peg.1856"/>
<keyword evidence="2" id="KW-1185">Reference proteome</keyword>
<name>W7J1K1_9PSEU</name>
<gene>
    <name evidence="1" type="ORF">UO65_1845</name>
</gene>